<reference evidence="2" key="1">
    <citation type="journal article" date="2012" name="Nat. Genet.">
        <title>Lifestyle transitions in plant pathogenic Colletotrichum fungi deciphered by genome and transcriptome analyses.</title>
        <authorList>
            <person name="O'Connell R.J."/>
            <person name="Thon M.R."/>
            <person name="Hacquard S."/>
            <person name="Amyotte S.G."/>
            <person name="Kleemann J."/>
            <person name="Torres M.F."/>
            <person name="Damm U."/>
            <person name="Buiate E.A."/>
            <person name="Epstein L."/>
            <person name="Alkan N."/>
            <person name="Altmueller J."/>
            <person name="Alvarado-Balderrama L."/>
            <person name="Bauser C.A."/>
            <person name="Becker C."/>
            <person name="Birren B.W."/>
            <person name="Chen Z."/>
            <person name="Choi J."/>
            <person name="Crouch J.A."/>
            <person name="Duvick J.P."/>
            <person name="Farman M.A."/>
            <person name="Gan P."/>
            <person name="Heiman D."/>
            <person name="Henrissat B."/>
            <person name="Howard R.J."/>
            <person name="Kabbage M."/>
            <person name="Koch C."/>
            <person name="Kracher B."/>
            <person name="Kubo Y."/>
            <person name="Law A.D."/>
            <person name="Lebrun M.-H."/>
            <person name="Lee Y.-H."/>
            <person name="Miyara I."/>
            <person name="Moore N."/>
            <person name="Neumann U."/>
            <person name="Nordstroem K."/>
            <person name="Panaccione D.G."/>
            <person name="Panstruga R."/>
            <person name="Place M."/>
            <person name="Proctor R.H."/>
            <person name="Prusky D."/>
            <person name="Rech G."/>
            <person name="Reinhardt R."/>
            <person name="Rollins J.A."/>
            <person name="Rounsley S."/>
            <person name="Schardl C.L."/>
            <person name="Schwartz D.C."/>
            <person name="Shenoy N."/>
            <person name="Shirasu K."/>
            <person name="Sikhakolli U.R."/>
            <person name="Stueber K."/>
            <person name="Sukno S.A."/>
            <person name="Sweigard J.A."/>
            <person name="Takano Y."/>
            <person name="Takahara H."/>
            <person name="Trail F."/>
            <person name="van der Does H.C."/>
            <person name="Voll L.M."/>
            <person name="Will I."/>
            <person name="Young S."/>
            <person name="Zeng Q."/>
            <person name="Zhang J."/>
            <person name="Zhou S."/>
            <person name="Dickman M.B."/>
            <person name="Schulze-Lefert P."/>
            <person name="Ver Loren van Themaat E."/>
            <person name="Ma L.-J."/>
            <person name="Vaillancourt L.J."/>
        </authorList>
    </citation>
    <scope>NUCLEOTIDE SEQUENCE [LARGE SCALE GENOMIC DNA]</scope>
    <source>
        <strain evidence="2">IMI 349063</strain>
    </source>
</reference>
<proteinExistence type="predicted"/>
<evidence type="ECO:0000313" key="1">
    <source>
        <dbReference type="EMBL" id="CCF34092.1"/>
    </source>
</evidence>
<evidence type="ECO:0000313" key="2">
    <source>
        <dbReference type="Proteomes" id="UP000007174"/>
    </source>
</evidence>
<dbReference type="EMBL" id="CACQ02001010">
    <property type="protein sequence ID" value="CCF34092.1"/>
    <property type="molecule type" value="Genomic_DNA"/>
</dbReference>
<name>H1V1J0_COLHI</name>
<organism evidence="1 2">
    <name type="scientific">Colletotrichum higginsianum (strain IMI 349063)</name>
    <name type="common">Crucifer anthracnose fungus</name>
    <dbReference type="NCBI Taxonomy" id="759273"/>
    <lineage>
        <taxon>Eukaryota</taxon>
        <taxon>Fungi</taxon>
        <taxon>Dikarya</taxon>
        <taxon>Ascomycota</taxon>
        <taxon>Pezizomycotina</taxon>
        <taxon>Sordariomycetes</taxon>
        <taxon>Hypocreomycetidae</taxon>
        <taxon>Glomerellales</taxon>
        <taxon>Glomerellaceae</taxon>
        <taxon>Colletotrichum</taxon>
        <taxon>Colletotrichum destructivum species complex</taxon>
    </lineage>
</organism>
<sequence length="99" mass="10595">MLGFASVTIVPGVDGDKKFPVVLDETGEAMEHLTSLRSGKLLPRLLAKSSVCRSYSPVNIIAVSGMYGGDDMFGPSNLSAITRNNKVGKNSKAAKRRLR</sequence>
<dbReference type="Proteomes" id="UP000007174">
    <property type="component" value="Unassembled WGS sequence"/>
</dbReference>
<dbReference type="HOGENOM" id="CLU_2320220_0_0_1"/>
<protein>
    <submittedName>
        <fullName evidence="1">Uncharacterized protein</fullName>
    </submittedName>
</protein>
<dbReference type="AlphaFoldDB" id="H1V1J0"/>
<gene>
    <name evidence="1" type="ORF">CH063_06162</name>
</gene>
<accession>H1V1J0</accession>